<evidence type="ECO:0000313" key="2">
    <source>
        <dbReference type="EMBL" id="NFA60314.1"/>
    </source>
</evidence>
<dbReference type="InterPro" id="IPR000600">
    <property type="entry name" value="ROK"/>
</dbReference>
<accession>A0A6M0SYI5</accession>
<dbReference type="PANTHER" id="PTHR18964:SF149">
    <property type="entry name" value="BIFUNCTIONAL UDP-N-ACETYLGLUCOSAMINE 2-EPIMERASE_N-ACETYLMANNOSAMINE KINASE"/>
    <property type="match status" value="1"/>
</dbReference>
<dbReference type="Gene3D" id="3.30.420.40">
    <property type="match status" value="2"/>
</dbReference>
<evidence type="ECO:0000313" key="3">
    <source>
        <dbReference type="Proteomes" id="UP000473089"/>
    </source>
</evidence>
<organism evidence="2 3">
    <name type="scientific">Clostridium botulinum</name>
    <dbReference type="NCBI Taxonomy" id="1491"/>
    <lineage>
        <taxon>Bacteria</taxon>
        <taxon>Bacillati</taxon>
        <taxon>Bacillota</taxon>
        <taxon>Clostridia</taxon>
        <taxon>Eubacteriales</taxon>
        <taxon>Clostridiaceae</taxon>
        <taxon>Clostridium</taxon>
    </lineage>
</organism>
<dbReference type="Pfam" id="PF00480">
    <property type="entry name" value="ROK"/>
    <property type="match status" value="1"/>
</dbReference>
<dbReference type="AlphaFoldDB" id="A0A6M0SYI5"/>
<reference evidence="2 3" key="1">
    <citation type="submission" date="2019-02" db="EMBL/GenBank/DDBJ databases">
        <title>Genome sequencing of Clostridium botulinum clinical isolates.</title>
        <authorList>
            <person name="Brunt J."/>
            <person name="Van Vliet A.H.M."/>
            <person name="Stringer S.C."/>
            <person name="Grant K.A."/>
            <person name="Carter A.C."/>
            <person name="Peck M.W."/>
        </authorList>
    </citation>
    <scope>NUCLEOTIDE SEQUENCE [LARGE SCALE GENOMIC DNA]</scope>
    <source>
        <strain evidence="2 3">R1125/03</strain>
    </source>
</reference>
<dbReference type="Proteomes" id="UP000473089">
    <property type="component" value="Unassembled WGS sequence"/>
</dbReference>
<dbReference type="PANTHER" id="PTHR18964">
    <property type="entry name" value="ROK (REPRESSOR, ORF, KINASE) FAMILY"/>
    <property type="match status" value="1"/>
</dbReference>
<evidence type="ECO:0000256" key="1">
    <source>
        <dbReference type="ARBA" id="ARBA00006479"/>
    </source>
</evidence>
<name>A0A6M0SYI5_CLOBO</name>
<sequence>MDKKYVVGVDLGGTKIYTALVDLDGNIIKEKKVKTEASKGEIDVLYKIISTIDNVIEDINSEEIKAIGIGSPGPLDSKEGVIISSSNLPFKNFSLVEPIKNKYNVPTYLDNDANVATLAEFMFGEGKGTENMIYVTASTGIGAGAIINGRIYRGNTGNALEIGHTTIMKDGPMCGCGNSGCAESLGSGTAIMKKAKEVCKNNVQTSLKKYDDLTAKEVFKEAEEGDELSKEVLEFCLSYLGITVANIINTFDPQMVVIGGGVINGGPAVFHTINREVKNRCWEAITDNCKIEKAKLGGKAGVLGAAALAITESKN</sequence>
<gene>
    <name evidence="2" type="ORF">EXM42_07875</name>
</gene>
<dbReference type="InterPro" id="IPR043129">
    <property type="entry name" value="ATPase_NBD"/>
</dbReference>
<dbReference type="SUPFAM" id="SSF53067">
    <property type="entry name" value="Actin-like ATPase domain"/>
    <property type="match status" value="1"/>
</dbReference>
<comment type="similarity">
    <text evidence="1">Belongs to the ROK (NagC/XylR) family.</text>
</comment>
<proteinExistence type="inferred from homology"/>
<dbReference type="EMBL" id="SGJP01000013">
    <property type="protein sequence ID" value="NFA60314.1"/>
    <property type="molecule type" value="Genomic_DNA"/>
</dbReference>
<protein>
    <submittedName>
        <fullName evidence="2">ROK family protein</fullName>
    </submittedName>
</protein>
<comment type="caution">
    <text evidence="2">The sequence shown here is derived from an EMBL/GenBank/DDBJ whole genome shotgun (WGS) entry which is preliminary data.</text>
</comment>